<evidence type="ECO:0000313" key="3">
    <source>
        <dbReference type="Proteomes" id="UP001303160"/>
    </source>
</evidence>
<keyword evidence="1" id="KW-0732">Signal</keyword>
<comment type="caution">
    <text evidence="2">The sequence shown here is derived from an EMBL/GenBank/DDBJ whole genome shotgun (WGS) entry which is preliminary data.</text>
</comment>
<proteinExistence type="predicted"/>
<reference evidence="2" key="1">
    <citation type="journal article" date="2023" name="Mol. Phylogenet. Evol.">
        <title>Genome-scale phylogeny and comparative genomics of the fungal order Sordariales.</title>
        <authorList>
            <person name="Hensen N."/>
            <person name="Bonometti L."/>
            <person name="Westerberg I."/>
            <person name="Brannstrom I.O."/>
            <person name="Guillou S."/>
            <person name="Cros-Aarteil S."/>
            <person name="Calhoun S."/>
            <person name="Haridas S."/>
            <person name="Kuo A."/>
            <person name="Mondo S."/>
            <person name="Pangilinan J."/>
            <person name="Riley R."/>
            <person name="LaButti K."/>
            <person name="Andreopoulos B."/>
            <person name="Lipzen A."/>
            <person name="Chen C."/>
            <person name="Yan M."/>
            <person name="Daum C."/>
            <person name="Ng V."/>
            <person name="Clum A."/>
            <person name="Steindorff A."/>
            <person name="Ohm R.A."/>
            <person name="Martin F."/>
            <person name="Silar P."/>
            <person name="Natvig D.O."/>
            <person name="Lalanne C."/>
            <person name="Gautier V."/>
            <person name="Ament-Velasquez S.L."/>
            <person name="Kruys A."/>
            <person name="Hutchinson M.I."/>
            <person name="Powell A.J."/>
            <person name="Barry K."/>
            <person name="Miller A.N."/>
            <person name="Grigoriev I.V."/>
            <person name="Debuchy R."/>
            <person name="Gladieux P."/>
            <person name="Hiltunen Thoren M."/>
            <person name="Johannesson H."/>
        </authorList>
    </citation>
    <scope>NUCLEOTIDE SEQUENCE</scope>
    <source>
        <strain evidence="2">CBS 315.58</strain>
    </source>
</reference>
<dbReference type="PANTHER" id="PTHR35605">
    <property type="entry name" value="ECP2 EFFECTOR PROTEIN DOMAIN-CONTAINING PROTEIN-RELATED"/>
    <property type="match status" value="1"/>
</dbReference>
<feature type="signal peptide" evidence="1">
    <location>
        <begin position="1"/>
        <end position="25"/>
    </location>
</feature>
<sequence length="203" mass="22172">MLSIKTFATSALALFGVCISQAVHAGSGPDGKNMVDLSFDLPINPADPNSAKVSITGTIEQAVAKMEADYPGWNATFMSQPADALSPPVSRIWEPDHYNCNVEGDQDADQGAIWEGIEYLRKLNDTAKNGPGPDNCGRVSCSWNSAIVWCNNNNFEKELRWNDIADASAYVILKCALDETVSVKGRGDYTKEGWYVVLRSDWC</sequence>
<feature type="chain" id="PRO_5042872888" evidence="1">
    <location>
        <begin position="26"/>
        <end position="203"/>
    </location>
</feature>
<dbReference type="EMBL" id="MU864066">
    <property type="protein sequence ID" value="KAK4194376.1"/>
    <property type="molecule type" value="Genomic_DNA"/>
</dbReference>
<dbReference type="Proteomes" id="UP001303160">
    <property type="component" value="Unassembled WGS sequence"/>
</dbReference>
<evidence type="ECO:0000256" key="1">
    <source>
        <dbReference type="SAM" id="SignalP"/>
    </source>
</evidence>
<name>A0AAN7AMM8_9PEZI</name>
<dbReference type="AlphaFoldDB" id="A0AAN7AMM8"/>
<accession>A0AAN7AMM8</accession>
<organism evidence="2 3">
    <name type="scientific">Triangularia verruculosa</name>
    <dbReference type="NCBI Taxonomy" id="2587418"/>
    <lineage>
        <taxon>Eukaryota</taxon>
        <taxon>Fungi</taxon>
        <taxon>Dikarya</taxon>
        <taxon>Ascomycota</taxon>
        <taxon>Pezizomycotina</taxon>
        <taxon>Sordariomycetes</taxon>
        <taxon>Sordariomycetidae</taxon>
        <taxon>Sordariales</taxon>
        <taxon>Podosporaceae</taxon>
        <taxon>Triangularia</taxon>
    </lineage>
</organism>
<gene>
    <name evidence="2" type="ORF">QBC40DRAFT_188319</name>
</gene>
<keyword evidence="3" id="KW-1185">Reference proteome</keyword>
<reference evidence="2" key="2">
    <citation type="submission" date="2023-05" db="EMBL/GenBank/DDBJ databases">
        <authorList>
            <consortium name="Lawrence Berkeley National Laboratory"/>
            <person name="Steindorff A."/>
            <person name="Hensen N."/>
            <person name="Bonometti L."/>
            <person name="Westerberg I."/>
            <person name="Brannstrom I.O."/>
            <person name="Guillou S."/>
            <person name="Cros-Aarteil S."/>
            <person name="Calhoun S."/>
            <person name="Haridas S."/>
            <person name="Kuo A."/>
            <person name="Mondo S."/>
            <person name="Pangilinan J."/>
            <person name="Riley R."/>
            <person name="Labutti K."/>
            <person name="Andreopoulos B."/>
            <person name="Lipzen A."/>
            <person name="Chen C."/>
            <person name="Yanf M."/>
            <person name="Daum C."/>
            <person name="Ng V."/>
            <person name="Clum A."/>
            <person name="Ohm R."/>
            <person name="Martin F."/>
            <person name="Silar P."/>
            <person name="Natvig D."/>
            <person name="Lalanne C."/>
            <person name="Gautier V."/>
            <person name="Ament-Velasquez S.L."/>
            <person name="Kruys A."/>
            <person name="Hutchinson M.I."/>
            <person name="Powell A.J."/>
            <person name="Barry K."/>
            <person name="Miller A.N."/>
            <person name="Grigoriev I.V."/>
            <person name="Debuchy R."/>
            <person name="Gladieux P."/>
            <person name="Thoren M.H."/>
            <person name="Johannesson H."/>
        </authorList>
    </citation>
    <scope>NUCLEOTIDE SEQUENCE</scope>
    <source>
        <strain evidence="2">CBS 315.58</strain>
    </source>
</reference>
<evidence type="ECO:0000313" key="2">
    <source>
        <dbReference type="EMBL" id="KAK4194376.1"/>
    </source>
</evidence>
<dbReference type="PANTHER" id="PTHR35605:SF1">
    <property type="entry name" value="ECP2 EFFECTOR PROTEIN DOMAIN-CONTAINING PROTEIN-RELATED"/>
    <property type="match status" value="1"/>
</dbReference>
<protein>
    <submittedName>
        <fullName evidence="2">Uncharacterized protein</fullName>
    </submittedName>
</protein>